<gene>
    <name evidence="1" type="ORF">RF11_14378</name>
</gene>
<dbReference type="Proteomes" id="UP000031668">
    <property type="component" value="Unassembled WGS sequence"/>
</dbReference>
<evidence type="ECO:0000313" key="2">
    <source>
        <dbReference type="Proteomes" id="UP000031668"/>
    </source>
</evidence>
<dbReference type="EMBL" id="JWZT01001370">
    <property type="protein sequence ID" value="KII72147.1"/>
    <property type="molecule type" value="Genomic_DNA"/>
</dbReference>
<proteinExistence type="predicted"/>
<accession>A0A0C2NDU9</accession>
<keyword evidence="2" id="KW-1185">Reference proteome</keyword>
<organism evidence="1 2">
    <name type="scientific">Thelohanellus kitauei</name>
    <name type="common">Myxosporean</name>
    <dbReference type="NCBI Taxonomy" id="669202"/>
    <lineage>
        <taxon>Eukaryota</taxon>
        <taxon>Metazoa</taxon>
        <taxon>Cnidaria</taxon>
        <taxon>Myxozoa</taxon>
        <taxon>Myxosporea</taxon>
        <taxon>Bivalvulida</taxon>
        <taxon>Platysporina</taxon>
        <taxon>Myxobolidae</taxon>
        <taxon>Thelohanellus</taxon>
    </lineage>
</organism>
<sequence>MTGNYSKSWRDSSKTVARSACQCLDNRYLLREKHRQAIERFTRRNIAENKKPKANNNIHPWIYNQDIGSFLYMKKANIKLRLAAMQEAGYMNSNRNQWTYQVHSQQFNDE</sequence>
<comment type="caution">
    <text evidence="1">The sequence shown here is derived from an EMBL/GenBank/DDBJ whole genome shotgun (WGS) entry which is preliminary data.</text>
</comment>
<reference evidence="1 2" key="1">
    <citation type="journal article" date="2014" name="Genome Biol. Evol.">
        <title>The genome of the myxosporean Thelohanellus kitauei shows adaptations to nutrient acquisition within its fish host.</title>
        <authorList>
            <person name="Yang Y."/>
            <person name="Xiong J."/>
            <person name="Zhou Z."/>
            <person name="Huo F."/>
            <person name="Miao W."/>
            <person name="Ran C."/>
            <person name="Liu Y."/>
            <person name="Zhang J."/>
            <person name="Feng J."/>
            <person name="Wang M."/>
            <person name="Wang M."/>
            <person name="Wang L."/>
            <person name="Yao B."/>
        </authorList>
    </citation>
    <scope>NUCLEOTIDE SEQUENCE [LARGE SCALE GENOMIC DNA]</scope>
    <source>
        <strain evidence="1">Wuqing</strain>
    </source>
</reference>
<dbReference type="AlphaFoldDB" id="A0A0C2NDU9"/>
<name>A0A0C2NDU9_THEKT</name>
<evidence type="ECO:0000313" key="1">
    <source>
        <dbReference type="EMBL" id="KII72147.1"/>
    </source>
</evidence>
<protein>
    <submittedName>
        <fullName evidence="1">Uncharacterized protein</fullName>
    </submittedName>
</protein>